<evidence type="ECO:0000313" key="3">
    <source>
        <dbReference type="EMBL" id="GLX77253.1"/>
    </source>
</evidence>
<dbReference type="Gene3D" id="3.10.310.10">
    <property type="entry name" value="Diaminopimelate Epimerase, Chain A, domain 1"/>
    <property type="match status" value="2"/>
</dbReference>
<evidence type="ECO:0000256" key="2">
    <source>
        <dbReference type="ARBA" id="ARBA00023235"/>
    </source>
</evidence>
<accession>A0ABQ6GMN5</accession>
<keyword evidence="2" id="KW-0413">Isomerase</keyword>
<dbReference type="PANTHER" id="PTHR13774:SF17">
    <property type="entry name" value="PHENAZINE BIOSYNTHESIS-LIKE DOMAIN-CONTAINING PROTEIN"/>
    <property type="match status" value="1"/>
</dbReference>
<organism evidence="3 4">
    <name type="scientific">Thalassotalea insulae</name>
    <dbReference type="NCBI Taxonomy" id="2056778"/>
    <lineage>
        <taxon>Bacteria</taxon>
        <taxon>Pseudomonadati</taxon>
        <taxon>Pseudomonadota</taxon>
        <taxon>Gammaproteobacteria</taxon>
        <taxon>Alteromonadales</taxon>
        <taxon>Colwelliaceae</taxon>
        <taxon>Thalassotalea</taxon>
    </lineage>
</organism>
<dbReference type="NCBIfam" id="TIGR00654">
    <property type="entry name" value="PhzF_family"/>
    <property type="match status" value="1"/>
</dbReference>
<dbReference type="Pfam" id="PF02567">
    <property type="entry name" value="PhzC-PhzF"/>
    <property type="match status" value="1"/>
</dbReference>
<dbReference type="Proteomes" id="UP001157186">
    <property type="component" value="Unassembled WGS sequence"/>
</dbReference>
<evidence type="ECO:0008006" key="5">
    <source>
        <dbReference type="Google" id="ProtNLM"/>
    </source>
</evidence>
<evidence type="ECO:0000313" key="4">
    <source>
        <dbReference type="Proteomes" id="UP001157186"/>
    </source>
</evidence>
<dbReference type="RefSeq" id="WP_284243099.1">
    <property type="nucleotide sequence ID" value="NZ_BSST01000001.1"/>
</dbReference>
<comment type="caution">
    <text evidence="3">The sequence shown here is derived from an EMBL/GenBank/DDBJ whole genome shotgun (WGS) entry which is preliminary data.</text>
</comment>
<dbReference type="EMBL" id="BSST01000001">
    <property type="protein sequence ID" value="GLX77253.1"/>
    <property type="molecule type" value="Genomic_DNA"/>
</dbReference>
<sequence>MSTSLPIYQIDAFAKQRFQGNPAAVVPLTHWLSDELLQAIAQENNLSETAFYLRNGEQYQLRWFTPAAEVDLCGHATLAAAEVIFNYSDHTEDSITFSSRSGPLTVTKTAQGMLMDFPATQPEEIKAPAHLLAPDVQGVVEVVAGFDYIIVMENEQQVVDFQPDFLAWRQLDLRGVVITAPGEQNDFVSRCFFPKLDVNEDPVTGSAHCQLAPYWAKKLAKTHLNAKQLSERSGEVICQIKEQRVELIGQCVAYLKGEISI</sequence>
<keyword evidence="4" id="KW-1185">Reference proteome</keyword>
<gene>
    <name evidence="3" type="ORF">tinsulaeT_05930</name>
</gene>
<dbReference type="SUPFAM" id="SSF54506">
    <property type="entry name" value="Diaminopimelate epimerase-like"/>
    <property type="match status" value="1"/>
</dbReference>
<reference evidence="3 4" key="1">
    <citation type="submission" date="2023-03" db="EMBL/GenBank/DDBJ databases">
        <title>Draft genome sequence of Thalassotalea insulae KCTC 62186T.</title>
        <authorList>
            <person name="Sawabe T."/>
        </authorList>
    </citation>
    <scope>NUCLEOTIDE SEQUENCE [LARGE SCALE GENOMIC DNA]</scope>
    <source>
        <strain evidence="3 4">KCTC 62186</strain>
    </source>
</reference>
<comment type="similarity">
    <text evidence="1">Belongs to the PhzF family.</text>
</comment>
<evidence type="ECO:0000256" key="1">
    <source>
        <dbReference type="ARBA" id="ARBA00008270"/>
    </source>
</evidence>
<dbReference type="PANTHER" id="PTHR13774">
    <property type="entry name" value="PHENAZINE BIOSYNTHESIS PROTEIN"/>
    <property type="match status" value="1"/>
</dbReference>
<dbReference type="PIRSF" id="PIRSF016184">
    <property type="entry name" value="PhzC_PhzF"/>
    <property type="match status" value="1"/>
</dbReference>
<name>A0ABQ6GMN5_9GAMM</name>
<protein>
    <recommendedName>
        <fullName evidence="5">PhzF family phenazine biosynthesis protein</fullName>
    </recommendedName>
</protein>
<dbReference type="InterPro" id="IPR003719">
    <property type="entry name" value="Phenazine_PhzF-like"/>
</dbReference>
<proteinExistence type="inferred from homology"/>